<proteinExistence type="inferred from homology"/>
<keyword evidence="4 15" id="KW-0997">Cell inner membrane</keyword>
<comment type="cofactor">
    <cofactor evidence="15">
        <name>Mg(2+)</name>
        <dbReference type="ChEBI" id="CHEBI:18420"/>
    </cofactor>
    <text evidence="15">Binds 1 Mg(2+) ion per subunit.</text>
</comment>
<dbReference type="GO" id="GO:0008270">
    <property type="term" value="F:zinc ion binding"/>
    <property type="evidence" value="ECO:0007669"/>
    <property type="project" value="UniProtKB-UniRule"/>
</dbReference>
<dbReference type="GO" id="GO:0008033">
    <property type="term" value="P:tRNA processing"/>
    <property type="evidence" value="ECO:0007669"/>
    <property type="project" value="UniProtKB-UniRule"/>
</dbReference>
<feature type="compositionally biased region" description="Basic and acidic residues" evidence="16">
    <location>
        <begin position="690"/>
        <end position="710"/>
    </location>
</feature>
<evidence type="ECO:0000256" key="6">
    <source>
        <dbReference type="ARBA" id="ARBA00022694"/>
    </source>
</evidence>
<keyword evidence="13 15" id="KW-0694">RNA-binding</keyword>
<dbReference type="PANTHER" id="PTHR30001">
    <property type="entry name" value="RIBONUCLEASE"/>
    <property type="match status" value="1"/>
</dbReference>
<dbReference type="GO" id="GO:0005737">
    <property type="term" value="C:cytoplasm"/>
    <property type="evidence" value="ECO:0007669"/>
    <property type="project" value="UniProtKB-SubCell"/>
</dbReference>
<dbReference type="InterPro" id="IPR048583">
    <property type="entry name" value="RNase_E_G_thioredoxin-like"/>
</dbReference>
<comment type="similarity">
    <text evidence="15">Belongs to the RNase E/G family. RNase E subfamily.</text>
</comment>
<accession>A0A2U2ARA8</accession>
<dbReference type="Proteomes" id="UP000245059">
    <property type="component" value="Unassembled WGS sequence"/>
</dbReference>
<keyword evidence="3 15" id="KW-0963">Cytoplasm</keyword>
<sequence>MKRMLINATQQEEMRVALVDGQHLYDLDIENVATKQKKANIYKGKITRIEPSLEACFVDYGSERHGFLPFKEISKEYFKNPQDHQMAVKDQLEEGLELIIQVEREERGNKGAALTTYISLAGRYLVLMPNNPRAGGVSRRISGKSRAEIRDAMADLIVPEEMGLIVRTAGMGRTSEELQWDLDYLIMLWEAIQDAGKQHSAPLLIFQESNIIIRALRDYYRSDIGEILIDDEEVFKEAEVFINTIMPQIGDKIKLYDDQIPLFTRFQVESQIQTAYERNVRLPSGGALVFDHTEALVSIDINSGRSTKGADIEDTALNTNLEAAEEIARQLKLRDLGGLVVIDFIDMLDSKNQRKVESALHDALASDRARIQVGQISRFGLLEMSRQRLRPSLDETSHIVCPRCEGQGTIRDTKSLALGILRLIEEECLKERTSELVIQVPVNVAVYLLNEKRADVEDIETRLKVRVIVIPDTELETPHFKMTRYRINDEETGADSEAHIIKEELTIDDIRNQAVIANKKMIEKPAVSGISPMAPPPKVEEVAPIAEKTFIQKTEAALSSIFNYVKALFNKTTESDNQGGKKKKEEKNPRNEQRNNRNRDQQRNNRGRNNQQRQRNQRHNHPSRNTIETVEREVDVNAEFNQTAQQNEPKESNRRNNQNQQQNQQQERNNQNQRRNQQSRAQQETQSGQEKQRERNDRKNTRNEADHEKNQPSTQTQQVADKNTQTRDNDRSNDRGNENVQRNNEKERNERQNERQNQRQKRREESIDEARKEQPEERKENQSEERSEERAPRQRNRRDRDQRSDAKKATRNNRTKEEEVIEVKVGEEIRQRVVRTGRPRVAKEELAQPKQVEAVEENTQVTEKVEPKTKAVVSEKVDEGQKPENQSSKVENKADDQVIGKQTPEKEVAASKKADQATEATDTPQKSLTDKAPTEKIDREVESSEGAPKAQEKHEKRDQKQNESENRSTTQESSAEEKKTPVKEIPSESQVSPEASDVKITETEPTSKGEKEATTATVEAAHHEIKAPKVEQPTTQSPAEVKENAEIEASKKVEVEKKPAAALTAPQKETDQEATKEIHSEKVAEVQIQTGENEIEKIADSEVNRASLRD</sequence>
<feature type="region of interest" description="Disordered" evidence="16">
    <location>
        <begin position="574"/>
        <end position="629"/>
    </location>
</feature>
<dbReference type="GO" id="GO:0006402">
    <property type="term" value="P:mRNA catabolic process"/>
    <property type="evidence" value="ECO:0007669"/>
    <property type="project" value="UniProtKB-UniRule"/>
</dbReference>
<keyword evidence="21" id="KW-1185">Reference proteome</keyword>
<dbReference type="RefSeq" id="WP_109201603.1">
    <property type="nucleotide sequence ID" value="NZ_QEWS01000004.1"/>
</dbReference>
<feature type="compositionally biased region" description="Basic and acidic residues" evidence="16">
    <location>
        <begin position="863"/>
        <end position="882"/>
    </location>
</feature>
<comment type="subcellular location">
    <subcellularLocation>
        <location evidence="15">Cytoplasm</location>
    </subcellularLocation>
    <subcellularLocation>
        <location evidence="15">Cell inner membrane</location>
        <topology evidence="15">Peripheral membrane protein</topology>
        <orientation evidence="15">Cytoplasmic side</orientation>
    </subcellularLocation>
</comment>
<dbReference type="EMBL" id="QEWV01000004">
    <property type="protein sequence ID" value="PWD92496.1"/>
    <property type="molecule type" value="Genomic_DNA"/>
</dbReference>
<evidence type="ECO:0000313" key="20">
    <source>
        <dbReference type="Proteomes" id="UP000245059"/>
    </source>
</evidence>
<evidence type="ECO:0000256" key="1">
    <source>
        <dbReference type="ARBA" id="ARBA00005663"/>
    </source>
</evidence>
<keyword evidence="9 15" id="KW-0699">rRNA-binding</keyword>
<feature type="binding site" evidence="15">
    <location>
        <position position="343"/>
    </location>
    <ligand>
        <name>Mg(2+)</name>
        <dbReference type="ChEBI" id="CHEBI:18420"/>
        <note>catalytic</note>
    </ligand>
</feature>
<evidence type="ECO:0000256" key="14">
    <source>
        <dbReference type="ARBA" id="ARBA00023136"/>
    </source>
</evidence>
<keyword evidence="7 15" id="KW-0540">Nuclease</keyword>
<dbReference type="GO" id="GO:0000287">
    <property type="term" value="F:magnesium ion binding"/>
    <property type="evidence" value="ECO:0007669"/>
    <property type="project" value="UniProtKB-UniRule"/>
</dbReference>
<dbReference type="Gene3D" id="3.40.1260.20">
    <property type="entry name" value="Ribonuclease E, catalytic domain"/>
    <property type="match status" value="1"/>
</dbReference>
<dbReference type="GO" id="GO:0008995">
    <property type="term" value="F:ribonuclease E activity"/>
    <property type="evidence" value="ECO:0007669"/>
    <property type="project" value="UniProtKB-EC"/>
</dbReference>
<dbReference type="Gene3D" id="2.40.50.140">
    <property type="entry name" value="Nucleic acid-binding proteins"/>
    <property type="match status" value="1"/>
</dbReference>
<dbReference type="AlphaFoldDB" id="A0A2U2ARA8"/>
<feature type="compositionally biased region" description="Low complexity" evidence="16">
    <location>
        <begin position="655"/>
        <end position="683"/>
    </location>
</feature>
<evidence type="ECO:0000313" key="18">
    <source>
        <dbReference type="EMBL" id="PWD86354.1"/>
    </source>
</evidence>
<feature type="binding site" evidence="15">
    <location>
        <position position="404"/>
    </location>
    <ligand>
        <name>Zn(2+)</name>
        <dbReference type="ChEBI" id="CHEBI:29105"/>
        <note>ligand shared between dimeric partners</note>
    </ligand>
</feature>
<dbReference type="InterPro" id="IPR028878">
    <property type="entry name" value="RNase_E"/>
</dbReference>
<feature type="compositionally biased region" description="Basic and acidic residues" evidence="16">
    <location>
        <begin position="1068"/>
        <end position="1078"/>
    </location>
</feature>
<dbReference type="GO" id="GO:0009898">
    <property type="term" value="C:cytoplasmic side of plasma membrane"/>
    <property type="evidence" value="ECO:0007669"/>
    <property type="project" value="UniProtKB-UniRule"/>
</dbReference>
<dbReference type="Pfam" id="PF20833">
    <property type="entry name" value="RNase_E_G_Thio"/>
    <property type="match status" value="1"/>
</dbReference>
<comment type="function">
    <text evidence="15">Endoribonuclease that plays a central role in RNA processing and decay. Required for the maturation of 5S and 16S rRNAs and the majority of tRNAs. Also involved in the degradation of most mRNAs.</text>
</comment>
<evidence type="ECO:0000256" key="4">
    <source>
        <dbReference type="ARBA" id="ARBA00022519"/>
    </source>
</evidence>
<feature type="compositionally biased region" description="Basic and acidic residues" evidence="16">
    <location>
        <begin position="996"/>
        <end position="1013"/>
    </location>
</feature>
<evidence type="ECO:0000256" key="13">
    <source>
        <dbReference type="ARBA" id="ARBA00022884"/>
    </source>
</evidence>
<dbReference type="NCBIfam" id="TIGR00757">
    <property type="entry name" value="RNaseEG"/>
    <property type="match status" value="1"/>
</dbReference>
<feature type="compositionally biased region" description="Basic and acidic residues" evidence="16">
    <location>
        <begin position="890"/>
        <end position="916"/>
    </location>
</feature>
<keyword evidence="12 15" id="KW-0460">Magnesium</keyword>
<keyword evidence="10 15" id="KW-0255">Endonuclease</keyword>
<feature type="compositionally biased region" description="Basic and acidic residues" evidence="16">
    <location>
        <begin position="928"/>
        <end position="942"/>
    </location>
</feature>
<dbReference type="HAMAP" id="MF_00970">
    <property type="entry name" value="RNase_E"/>
    <property type="match status" value="1"/>
</dbReference>
<feature type="compositionally biased region" description="Basic and acidic residues" evidence="16">
    <location>
        <begin position="724"/>
        <end position="831"/>
    </location>
</feature>
<evidence type="ECO:0000256" key="7">
    <source>
        <dbReference type="ARBA" id="ARBA00022722"/>
    </source>
</evidence>
<feature type="compositionally biased region" description="Basic and acidic residues" evidence="16">
    <location>
        <begin position="1040"/>
        <end position="1059"/>
    </location>
</feature>
<dbReference type="GO" id="GO:0019843">
    <property type="term" value="F:rRNA binding"/>
    <property type="evidence" value="ECO:0007669"/>
    <property type="project" value="UniProtKB-KW"/>
</dbReference>
<feature type="compositionally biased region" description="Polar residues" evidence="16">
    <location>
        <begin position="918"/>
        <end position="927"/>
    </location>
</feature>
<evidence type="ECO:0000256" key="12">
    <source>
        <dbReference type="ARBA" id="ARBA00022842"/>
    </source>
</evidence>
<keyword evidence="2 15" id="KW-1003">Cell membrane</keyword>
<dbReference type="InterPro" id="IPR004659">
    <property type="entry name" value="RNase_E/G"/>
</dbReference>
<evidence type="ECO:0000259" key="17">
    <source>
        <dbReference type="PROSITE" id="PS50126"/>
    </source>
</evidence>
<feature type="compositionally biased region" description="Basic and acidic residues" evidence="16">
    <location>
        <begin position="950"/>
        <end position="966"/>
    </location>
</feature>
<evidence type="ECO:0000256" key="10">
    <source>
        <dbReference type="ARBA" id="ARBA00022759"/>
    </source>
</evidence>
<dbReference type="Pfam" id="PF10150">
    <property type="entry name" value="RNase_E_G"/>
    <property type="match status" value="1"/>
</dbReference>
<reference evidence="18" key="1">
    <citation type="journal article" date="2018" name="Genome Announc.">
        <title>Ignatzschineria cameli sp. nov., isolated from necrotic foot tissue of dromedaries (Camelus dromedarius) and associated maggots (Wohlfahrtia species) in Dubai.</title>
        <authorList>
            <person name="Tsang C.C."/>
            <person name="Tang J.Y."/>
            <person name="Fong J.Y."/>
            <person name="Kinne J."/>
            <person name="Lee H.H."/>
            <person name="Joseph M."/>
            <person name="Jose S."/>
            <person name="Schuster R.K."/>
            <person name="Tang Y."/>
            <person name="Sivakumar S."/>
            <person name="Chen J.H."/>
            <person name="Teng J.L."/>
            <person name="Lau S.K."/>
            <person name="Wernery U."/>
            <person name="Woo P.C."/>
        </authorList>
    </citation>
    <scope>NUCLEOTIDE SEQUENCE</scope>
    <source>
        <strain evidence="18">UAE-HKU57</strain>
        <strain evidence="19">UAE-HKU58</strain>
    </source>
</reference>
<feature type="region of interest" description="Disordered" evidence="16">
    <location>
        <begin position="644"/>
        <end position="1078"/>
    </location>
</feature>
<evidence type="ECO:0000256" key="15">
    <source>
        <dbReference type="HAMAP-Rule" id="MF_00970"/>
    </source>
</evidence>
<evidence type="ECO:0000256" key="8">
    <source>
        <dbReference type="ARBA" id="ARBA00022723"/>
    </source>
</evidence>
<dbReference type="EC" id="3.1.26.12" evidence="15"/>
<dbReference type="OrthoDB" id="9804278at2"/>
<keyword evidence="15" id="KW-0862">Zinc</keyword>
<name>A0A2U2ARA8_9GAMM</name>
<dbReference type="GO" id="GO:0006364">
    <property type="term" value="P:rRNA processing"/>
    <property type="evidence" value="ECO:0007669"/>
    <property type="project" value="UniProtKB-UniRule"/>
</dbReference>
<feature type="compositionally biased region" description="Polar residues" evidence="16">
    <location>
        <begin position="711"/>
        <end position="723"/>
    </location>
</feature>
<keyword evidence="5 15" id="KW-0698">rRNA processing</keyword>
<comment type="subunit">
    <text evidence="15">Component of the RNA degradosome, which is a multiprotein complex involved in RNA processing and mRNA degradation. Within the RNA degradosome, RNase E assembles into a homotetramer formed by a dimer of dimers.</text>
</comment>
<keyword evidence="6 15" id="KW-0819">tRNA processing</keyword>
<evidence type="ECO:0000256" key="3">
    <source>
        <dbReference type="ARBA" id="ARBA00022490"/>
    </source>
</evidence>
<comment type="caution">
    <text evidence="18">The sequence shown here is derived from an EMBL/GenBank/DDBJ whole genome shotgun (WGS) entry which is preliminary data.</text>
</comment>
<keyword evidence="11 15" id="KW-0378">Hydrolase</keyword>
<dbReference type="InterPro" id="IPR012340">
    <property type="entry name" value="NA-bd_OB-fold"/>
</dbReference>
<dbReference type="Pfam" id="PF00575">
    <property type="entry name" value="S1"/>
    <property type="match status" value="1"/>
</dbReference>
<dbReference type="InterPro" id="IPR003029">
    <property type="entry name" value="S1_domain"/>
</dbReference>
<comment type="cofactor">
    <cofactor evidence="15">
        <name>Zn(2+)</name>
        <dbReference type="ChEBI" id="CHEBI:29105"/>
    </cofactor>
    <text evidence="15">Binds 2 Zn(2+) ions per homotetramer.</text>
</comment>
<dbReference type="PANTHER" id="PTHR30001:SF1">
    <property type="entry name" value="RIBONUCLEASE E_G-LIKE PROTEIN, CHLOROPLASTIC"/>
    <property type="match status" value="1"/>
</dbReference>
<evidence type="ECO:0000256" key="16">
    <source>
        <dbReference type="SAM" id="MobiDB-lite"/>
    </source>
</evidence>
<feature type="compositionally biased region" description="Basic and acidic residues" evidence="16">
    <location>
        <begin position="583"/>
        <end position="603"/>
    </location>
</feature>
<protein>
    <recommendedName>
        <fullName evidence="15">Ribonuclease E</fullName>
        <shortName evidence="15">RNase E</shortName>
        <ecNumber evidence="15">3.1.26.12</ecNumber>
    </recommendedName>
</protein>
<dbReference type="CDD" id="cd04453">
    <property type="entry name" value="S1_RNase_E"/>
    <property type="match status" value="1"/>
</dbReference>
<keyword evidence="15" id="KW-0820">tRNA-binding</keyword>
<feature type="binding site" evidence="15">
    <location>
        <position position="401"/>
    </location>
    <ligand>
        <name>Zn(2+)</name>
        <dbReference type="ChEBI" id="CHEBI:29105"/>
        <note>ligand shared between dimeric partners</note>
    </ligand>
</feature>
<keyword evidence="14 15" id="KW-0472">Membrane</keyword>
<evidence type="ECO:0000313" key="21">
    <source>
        <dbReference type="Proteomes" id="UP000245217"/>
    </source>
</evidence>
<dbReference type="GO" id="GO:0000049">
    <property type="term" value="F:tRNA binding"/>
    <property type="evidence" value="ECO:0007669"/>
    <property type="project" value="UniProtKB-KW"/>
</dbReference>
<evidence type="ECO:0000256" key="5">
    <source>
        <dbReference type="ARBA" id="ARBA00022552"/>
    </source>
</evidence>
<feature type="region of interest" description="Required for zinc-mediated homotetramerization and catalytic activity" evidence="15">
    <location>
        <begin position="401"/>
        <end position="404"/>
    </location>
</feature>
<organism evidence="18 20">
    <name type="scientific">Ignatzschineria cameli</name>
    <dbReference type="NCBI Taxonomy" id="2182793"/>
    <lineage>
        <taxon>Bacteria</taxon>
        <taxon>Pseudomonadati</taxon>
        <taxon>Pseudomonadota</taxon>
        <taxon>Gammaproteobacteria</taxon>
        <taxon>Cardiobacteriales</taxon>
        <taxon>Ignatzschineriaceae</taxon>
        <taxon>Ignatzschineria</taxon>
    </lineage>
</organism>
<gene>
    <name evidence="15" type="primary">rne</name>
    <name evidence="18" type="ORF">DC077_06355</name>
    <name evidence="19" type="ORF">DC078_05570</name>
</gene>
<dbReference type="EMBL" id="QEWW01000003">
    <property type="protein sequence ID" value="PWD86354.1"/>
    <property type="molecule type" value="Genomic_DNA"/>
</dbReference>
<evidence type="ECO:0000256" key="2">
    <source>
        <dbReference type="ARBA" id="ARBA00022475"/>
    </source>
</evidence>
<feature type="compositionally biased region" description="Basic and acidic residues" evidence="16">
    <location>
        <begin position="975"/>
        <end position="986"/>
    </location>
</feature>
<dbReference type="SUPFAM" id="SSF50249">
    <property type="entry name" value="Nucleic acid-binding proteins"/>
    <property type="match status" value="1"/>
</dbReference>
<keyword evidence="8 15" id="KW-0479">Metal-binding</keyword>
<comment type="catalytic activity">
    <reaction evidence="15">
        <text>Endonucleolytic cleavage of single-stranded RNA in A- and U-rich regions.</text>
        <dbReference type="EC" id="3.1.26.12"/>
    </reaction>
</comment>
<evidence type="ECO:0000256" key="11">
    <source>
        <dbReference type="ARBA" id="ARBA00022801"/>
    </source>
</evidence>
<dbReference type="Proteomes" id="UP000245217">
    <property type="component" value="Unassembled WGS sequence"/>
</dbReference>
<feature type="compositionally biased region" description="Basic and acidic residues" evidence="16">
    <location>
        <begin position="1020"/>
        <end position="1029"/>
    </location>
</feature>
<feature type="binding site" evidence="15">
    <location>
        <position position="300"/>
    </location>
    <ligand>
        <name>Mg(2+)</name>
        <dbReference type="ChEBI" id="CHEBI:18420"/>
        <note>catalytic</note>
    </ligand>
</feature>
<comment type="similarity">
    <text evidence="1">Belongs to the RNase E/G family. RNase G subfamily.</text>
</comment>
<feature type="domain" description="S1 motif" evidence="17">
    <location>
        <begin position="39"/>
        <end position="117"/>
    </location>
</feature>
<dbReference type="SMART" id="SM00316">
    <property type="entry name" value="S1"/>
    <property type="match status" value="1"/>
</dbReference>
<dbReference type="InterPro" id="IPR019307">
    <property type="entry name" value="RNA-bd_AU-1/RNase_E/G"/>
</dbReference>
<evidence type="ECO:0000313" key="19">
    <source>
        <dbReference type="EMBL" id="PWD92496.1"/>
    </source>
</evidence>
<evidence type="ECO:0000256" key="9">
    <source>
        <dbReference type="ARBA" id="ARBA00022730"/>
    </source>
</evidence>
<reference evidence="20 21" key="2">
    <citation type="submission" date="2018-05" db="EMBL/GenBank/DDBJ databases">
        <title>Ignatzschineria dubaiensis sp. nov., isolated from necrotic foot tissues of dromedaries (Camelus dromedarius) and associated maggots in Dubai, United Arab Emirates.</title>
        <authorList>
            <person name="Tsang C.C."/>
            <person name="Tang J.Y.M."/>
            <person name="Fong J.Y.H."/>
            <person name="Kinne J."/>
            <person name="Lee H.H."/>
            <person name="Joseph M."/>
            <person name="Jose S."/>
            <person name="Schuster R.K."/>
            <person name="Tang Y."/>
            <person name="Sivakumar S."/>
            <person name="Chen J.H.K."/>
            <person name="Teng J.L.L."/>
            <person name="Lau S.K.P."/>
            <person name="Wernery U."/>
            <person name="Woo P.C.Y."/>
        </authorList>
    </citation>
    <scope>NUCLEOTIDE SEQUENCE [LARGE SCALE GENOMIC DNA]</scope>
    <source>
        <strain evidence="20">UAE-HKU57</strain>
        <strain evidence="21">UAE-HKU58</strain>
    </source>
</reference>
<dbReference type="PROSITE" id="PS50126">
    <property type="entry name" value="S1"/>
    <property type="match status" value="1"/>
</dbReference>